<comment type="caution">
    <text evidence="9">The sequence shown here is derived from an EMBL/GenBank/DDBJ whole genome shotgun (WGS) entry which is preliminary data.</text>
</comment>
<dbReference type="GO" id="GO:0005886">
    <property type="term" value="C:plasma membrane"/>
    <property type="evidence" value="ECO:0007669"/>
    <property type="project" value="UniProtKB-SubCell"/>
</dbReference>
<name>A0A5C4XLL3_9HYPH</name>
<keyword evidence="5 8" id="KW-0812">Transmembrane</keyword>
<reference evidence="9 10" key="1">
    <citation type="submission" date="2019-06" db="EMBL/GenBank/DDBJ databases">
        <title>The draft genome of Rhizobium smilacinae PTYR-5.</title>
        <authorList>
            <person name="Liu L."/>
            <person name="Li L."/>
            <person name="Zhang X."/>
        </authorList>
    </citation>
    <scope>NUCLEOTIDE SEQUENCE [LARGE SCALE GENOMIC DNA]</scope>
    <source>
        <strain evidence="9 10">PTYR-5</strain>
    </source>
</reference>
<dbReference type="SUPFAM" id="SSF81345">
    <property type="entry name" value="ABC transporter involved in vitamin B12 uptake, BtuC"/>
    <property type="match status" value="1"/>
</dbReference>
<dbReference type="Pfam" id="PF01032">
    <property type="entry name" value="FecCD"/>
    <property type="match status" value="1"/>
</dbReference>
<protein>
    <submittedName>
        <fullName evidence="9">Iron chelate uptake ABC transporter family permease subunit</fullName>
    </submittedName>
</protein>
<evidence type="ECO:0000256" key="7">
    <source>
        <dbReference type="ARBA" id="ARBA00023136"/>
    </source>
</evidence>
<organism evidence="9 10">
    <name type="scientific">Aliirhizobium smilacinae</name>
    <dbReference type="NCBI Taxonomy" id="1395944"/>
    <lineage>
        <taxon>Bacteria</taxon>
        <taxon>Pseudomonadati</taxon>
        <taxon>Pseudomonadota</taxon>
        <taxon>Alphaproteobacteria</taxon>
        <taxon>Hyphomicrobiales</taxon>
        <taxon>Rhizobiaceae</taxon>
        <taxon>Aliirhizobium</taxon>
    </lineage>
</organism>
<accession>A0A5C4XLL3</accession>
<dbReference type="OrthoDB" id="9811975at2"/>
<evidence type="ECO:0000313" key="9">
    <source>
        <dbReference type="EMBL" id="TNM63550.1"/>
    </source>
</evidence>
<keyword evidence="7 8" id="KW-0472">Membrane</keyword>
<proteinExistence type="inferred from homology"/>
<evidence type="ECO:0000256" key="1">
    <source>
        <dbReference type="ARBA" id="ARBA00004651"/>
    </source>
</evidence>
<evidence type="ECO:0000256" key="8">
    <source>
        <dbReference type="SAM" id="Phobius"/>
    </source>
</evidence>
<evidence type="ECO:0000256" key="4">
    <source>
        <dbReference type="ARBA" id="ARBA00022475"/>
    </source>
</evidence>
<evidence type="ECO:0000256" key="6">
    <source>
        <dbReference type="ARBA" id="ARBA00022989"/>
    </source>
</evidence>
<feature type="transmembrane region" description="Helical" evidence="8">
    <location>
        <begin position="84"/>
        <end position="102"/>
    </location>
</feature>
<dbReference type="PANTHER" id="PTHR30472">
    <property type="entry name" value="FERRIC ENTEROBACTIN TRANSPORT SYSTEM PERMEASE PROTEIN"/>
    <property type="match status" value="1"/>
</dbReference>
<keyword evidence="10" id="KW-1185">Reference proteome</keyword>
<feature type="transmembrane region" description="Helical" evidence="8">
    <location>
        <begin position="165"/>
        <end position="186"/>
    </location>
</feature>
<feature type="transmembrane region" description="Helical" evidence="8">
    <location>
        <begin position="217"/>
        <end position="236"/>
    </location>
</feature>
<comment type="similarity">
    <text evidence="2">Belongs to the binding-protein-dependent transport system permease family. FecCD subfamily.</text>
</comment>
<dbReference type="Gene3D" id="1.10.3470.10">
    <property type="entry name" value="ABC transporter involved in vitamin B12 uptake, BtuC"/>
    <property type="match status" value="1"/>
</dbReference>
<dbReference type="GO" id="GO:0033214">
    <property type="term" value="P:siderophore-iron import into cell"/>
    <property type="evidence" value="ECO:0007669"/>
    <property type="project" value="TreeGrafter"/>
</dbReference>
<dbReference type="InterPro" id="IPR000522">
    <property type="entry name" value="ABC_transptr_permease_BtuC"/>
</dbReference>
<dbReference type="EMBL" id="VDMN01000002">
    <property type="protein sequence ID" value="TNM63550.1"/>
    <property type="molecule type" value="Genomic_DNA"/>
</dbReference>
<sequence length="351" mass="36738">MSLHPSFIRRRFTIRALGGRIGFSIDKRLLLACSVLFTLAAAVLMAALVSGQLRIPVMDVIDVLIGNGQRRTRLVVLEWRLPRAVAAALFGALLGLGGAVFQSITRNPLGSPDVVGFDAGAYTGAILAITFAGGGWLILAGSAIAGGLLTALAVYLLTWRNGIQGFQLIVVGIGVSAMLTSANHWILLKSTLSTAMAANTWGMGTLAKVNSQQLMPILWLAVPVIVCALFLSRPLRLMEMGDARARALGIKVETVRLSLMALAIVATALVTAIAGPIPFVALAAPPIAHVITRTAGTSLAASMATGALLLSAADYAAQHGFAPIQLPVGVVTLCIGGTYFLWLIIKEARRT</sequence>
<dbReference type="AlphaFoldDB" id="A0A5C4XLL3"/>
<feature type="transmembrane region" description="Helical" evidence="8">
    <location>
        <begin position="324"/>
        <end position="345"/>
    </location>
</feature>
<dbReference type="GO" id="GO:0022857">
    <property type="term" value="F:transmembrane transporter activity"/>
    <property type="evidence" value="ECO:0007669"/>
    <property type="project" value="InterPro"/>
</dbReference>
<keyword evidence="3" id="KW-0813">Transport</keyword>
<feature type="transmembrane region" description="Helical" evidence="8">
    <location>
        <begin position="257"/>
        <end position="284"/>
    </location>
</feature>
<gene>
    <name evidence="9" type="ORF">FHP24_12130</name>
</gene>
<feature type="transmembrane region" description="Helical" evidence="8">
    <location>
        <begin position="138"/>
        <end position="158"/>
    </location>
</feature>
<evidence type="ECO:0000256" key="3">
    <source>
        <dbReference type="ARBA" id="ARBA00022448"/>
    </source>
</evidence>
<dbReference type="Proteomes" id="UP000311605">
    <property type="component" value="Unassembled WGS sequence"/>
</dbReference>
<evidence type="ECO:0000256" key="5">
    <source>
        <dbReference type="ARBA" id="ARBA00022692"/>
    </source>
</evidence>
<keyword evidence="4" id="KW-1003">Cell membrane</keyword>
<dbReference type="InterPro" id="IPR037294">
    <property type="entry name" value="ABC_BtuC-like"/>
</dbReference>
<dbReference type="PANTHER" id="PTHR30472:SF24">
    <property type="entry name" value="FERRIC ENTEROBACTIN TRANSPORT SYSTEM PERMEASE PROTEIN FEPG"/>
    <property type="match status" value="1"/>
</dbReference>
<dbReference type="RefSeq" id="WP_139676458.1">
    <property type="nucleotide sequence ID" value="NZ_VDMN01000002.1"/>
</dbReference>
<comment type="subcellular location">
    <subcellularLocation>
        <location evidence="1">Cell membrane</location>
        <topology evidence="1">Multi-pass membrane protein</topology>
    </subcellularLocation>
</comment>
<evidence type="ECO:0000256" key="2">
    <source>
        <dbReference type="ARBA" id="ARBA00007935"/>
    </source>
</evidence>
<dbReference type="CDD" id="cd06550">
    <property type="entry name" value="TM_ABC_iron-siderophores_like"/>
    <property type="match status" value="1"/>
</dbReference>
<feature type="transmembrane region" description="Helical" evidence="8">
    <location>
        <begin position="29"/>
        <end position="49"/>
    </location>
</feature>
<feature type="transmembrane region" description="Helical" evidence="8">
    <location>
        <begin position="114"/>
        <end position="132"/>
    </location>
</feature>
<evidence type="ECO:0000313" key="10">
    <source>
        <dbReference type="Proteomes" id="UP000311605"/>
    </source>
</evidence>
<keyword evidence="6 8" id="KW-1133">Transmembrane helix</keyword>